<dbReference type="EC" id="4.1.99.29" evidence="4"/>
<comment type="catalytic activity">
    <reaction evidence="4">
        <text>cyclic dehypoxanthinylfutalosinate = 1,4-dihydroxy-6-naphthoate + dihydroxyacetone</text>
        <dbReference type="Rhea" id="RHEA:33087"/>
        <dbReference type="ChEBI" id="CHEBI:16016"/>
        <dbReference type="ChEBI" id="CHEBI:64254"/>
        <dbReference type="ChEBI" id="CHEBI:64270"/>
        <dbReference type="EC" id="4.1.99.29"/>
    </reaction>
</comment>
<evidence type="ECO:0000256" key="3">
    <source>
        <dbReference type="ARBA" id="ARBA00023239"/>
    </source>
</evidence>
<dbReference type="RefSeq" id="WP_244077175.1">
    <property type="nucleotide sequence ID" value="NZ_AP025581.1"/>
</dbReference>
<dbReference type="InterPro" id="IPR003773">
    <property type="entry name" value="Menaquinone_biosynth"/>
</dbReference>
<dbReference type="PANTHER" id="PTHR37167:SF1">
    <property type="entry name" value="1,4-DIHYDROXY-6-NAPHTOATE SYNTHASE"/>
    <property type="match status" value="1"/>
</dbReference>
<dbReference type="CDD" id="cd13635">
    <property type="entry name" value="PBP2_Ttha1568_Mqnd"/>
    <property type="match status" value="1"/>
</dbReference>
<evidence type="ECO:0000256" key="2">
    <source>
        <dbReference type="ARBA" id="ARBA00022428"/>
    </source>
</evidence>
<keyword evidence="2 4" id="KW-0474">Menaquinone biosynthesis</keyword>
<protein>
    <recommendedName>
        <fullName evidence="4">1,4-dihydroxy-6-naphtoate synthase</fullName>
        <ecNumber evidence="4">4.1.99.29</ecNumber>
    </recommendedName>
    <alternativeName>
        <fullName evidence="4">Menaquinone biosynthetic enzyme MqnD</fullName>
    </alternativeName>
</protein>
<dbReference type="EMBL" id="BQOL01000003">
    <property type="protein sequence ID" value="GKI20482.1"/>
    <property type="molecule type" value="Genomic_DNA"/>
</dbReference>
<feature type="active site" description="Proton acceptor" evidence="4">
    <location>
        <position position="145"/>
    </location>
</feature>
<comment type="pathway">
    <text evidence="1 4">Quinol/quinone metabolism; menaquinone biosynthesis.</text>
</comment>
<dbReference type="GO" id="GO:0016830">
    <property type="term" value="F:carbon-carbon lyase activity"/>
    <property type="evidence" value="ECO:0007669"/>
    <property type="project" value="UniProtKB-UniRule"/>
</dbReference>
<feature type="binding site" evidence="4">
    <location>
        <begin position="106"/>
        <end position="107"/>
    </location>
    <ligand>
        <name>substrate</name>
    </ligand>
</feature>
<comment type="function">
    <text evidence="4">Catalyzes the conversion of cyclic dehypoxanthine futalosine (cyclic DHFL) into 1,4-dihydroxy-6-naphthoate, a step in the biosynthesis of menaquinone (MK, vitamin K2).</text>
</comment>
<dbReference type="Pfam" id="PF02621">
    <property type="entry name" value="VitK2_biosynth"/>
    <property type="match status" value="1"/>
</dbReference>
<dbReference type="InterPro" id="IPR030869">
    <property type="entry name" value="MqnD"/>
</dbReference>
<reference evidence="5" key="1">
    <citation type="submission" date="2022-01" db="EMBL/GenBank/DDBJ databases">
        <title>Novel bile acid biosynthetic pathways are enriched in the microbiome of centenarians.</title>
        <authorList>
            <person name="Sato Y."/>
            <person name="Atarashi K."/>
            <person name="Plichta R.D."/>
            <person name="Arai Y."/>
            <person name="Sasajima S."/>
            <person name="Kearney M.S."/>
            <person name="Suda W."/>
            <person name="Takeshita K."/>
            <person name="Sasaki T."/>
            <person name="Okamoto S."/>
            <person name="Skelly N.A."/>
            <person name="Okamura Y."/>
            <person name="Vlamakis H."/>
            <person name="Li Y."/>
            <person name="Tanoue T."/>
            <person name="Takei H."/>
            <person name="Nittono H."/>
            <person name="Narushima S."/>
            <person name="Irie J."/>
            <person name="Itoh H."/>
            <person name="Moriya K."/>
            <person name="Sugiura Y."/>
            <person name="Suematsu M."/>
            <person name="Moritoki N."/>
            <person name="Shibata S."/>
            <person name="Littman R.D."/>
            <person name="Fischbach A.M."/>
            <person name="Uwamino Y."/>
            <person name="Inoue T."/>
            <person name="Honda A."/>
            <person name="Hattori M."/>
            <person name="Murai T."/>
            <person name="Xavier J.R."/>
            <person name="Hirose N."/>
            <person name="Honda K."/>
        </authorList>
    </citation>
    <scope>NUCLEOTIDE SEQUENCE</scope>
    <source>
        <strain evidence="5">CE91-St16</strain>
    </source>
</reference>
<comment type="caution">
    <text evidence="5">The sequence shown here is derived from an EMBL/GenBank/DDBJ whole genome shotgun (WGS) entry which is preliminary data.</text>
</comment>
<gene>
    <name evidence="4 5" type="primary">mqnD</name>
    <name evidence="5" type="ORF">CE91St16_33900</name>
</gene>
<evidence type="ECO:0000313" key="6">
    <source>
        <dbReference type="Proteomes" id="UP001055105"/>
    </source>
</evidence>
<feature type="binding site" evidence="4">
    <location>
        <begin position="55"/>
        <end position="57"/>
    </location>
    <ligand>
        <name>substrate</name>
    </ligand>
</feature>
<evidence type="ECO:0000313" key="5">
    <source>
        <dbReference type="EMBL" id="GKI20482.1"/>
    </source>
</evidence>
<dbReference type="PANTHER" id="PTHR37167">
    <property type="entry name" value="1,4-DIHYDROXY-6-NAPHTOATE SYNTHASE"/>
    <property type="match status" value="1"/>
</dbReference>
<name>A0AA37KUY7_9BACT</name>
<accession>A0AA37KUY7</accession>
<dbReference type="HAMAP" id="MF_00996">
    <property type="entry name" value="MqnD"/>
    <property type="match status" value="1"/>
</dbReference>
<evidence type="ECO:0000256" key="1">
    <source>
        <dbReference type="ARBA" id="ARBA00004863"/>
    </source>
</evidence>
<keyword evidence="3 4" id="KW-0456">Lyase</keyword>
<dbReference type="SUPFAM" id="SSF53850">
    <property type="entry name" value="Periplasmic binding protein-like II"/>
    <property type="match status" value="1"/>
</dbReference>
<dbReference type="AlphaFoldDB" id="A0AA37KUY7"/>
<organism evidence="5 6">
    <name type="scientific">Alistipes finegoldii</name>
    <dbReference type="NCBI Taxonomy" id="214856"/>
    <lineage>
        <taxon>Bacteria</taxon>
        <taxon>Pseudomonadati</taxon>
        <taxon>Bacteroidota</taxon>
        <taxon>Bacteroidia</taxon>
        <taxon>Bacteroidales</taxon>
        <taxon>Rikenellaceae</taxon>
        <taxon>Alistipes</taxon>
    </lineage>
</organism>
<dbReference type="Gene3D" id="3.40.190.10">
    <property type="entry name" value="Periplasmic binding protein-like II"/>
    <property type="match status" value="2"/>
</dbReference>
<proteinExistence type="inferred from homology"/>
<dbReference type="Proteomes" id="UP001055105">
    <property type="component" value="Unassembled WGS sequence"/>
</dbReference>
<dbReference type="GO" id="GO:0009234">
    <property type="term" value="P:menaquinone biosynthetic process"/>
    <property type="evidence" value="ECO:0007669"/>
    <property type="project" value="UniProtKB-UniRule"/>
</dbReference>
<evidence type="ECO:0000256" key="4">
    <source>
        <dbReference type="HAMAP-Rule" id="MF_00996"/>
    </source>
</evidence>
<comment type="similarity">
    <text evidence="4">Belongs to the MqnA/MqnD family. MqnD subfamily.</text>
</comment>
<sequence>MTLRLRISPCPNDTFMFDALLNGRIDTGGLHFDVEYRDIEALNRGVQAGDADVSKISCAVLPAVADRYALLDSGAALGRGNGPLLVRRAGDRSPIRRVAVPGVHTTANALMMRLFPRITERTPLLFSQIAAAVERGDFDAGVLIHEGRFVYRQRQLELVADLGQLWERTTALPLPLGGIAAKRSLPEAVRRQVETLIRQSIEYAFAHPEASRAYIKEHAQELDDAVIDAHIALFVNDYSLSLGDEGRRAVEALTGIACAFNS</sequence>